<dbReference type="EMBL" id="KV002082">
    <property type="protein sequence ID" value="KZV38153.1"/>
    <property type="molecule type" value="Genomic_DNA"/>
</dbReference>
<gene>
    <name evidence="2" type="ORF">F511_39796</name>
</gene>
<feature type="region of interest" description="Disordered" evidence="1">
    <location>
        <begin position="221"/>
        <end position="240"/>
    </location>
</feature>
<keyword evidence="3" id="KW-1185">Reference proteome</keyword>
<sequence length="1362" mass="151901">MLRLDSCCDWLRLQLIVASAEEQVNDIRTATKEDQHFEVLRLDSCCDWLRLQLVVALTEEQVNDIRTATKEDQQHYRTLILQVSQEVQSLRTLIEVFENRGTKVSQVIPLDVDLTQLEVPQEVDRVSQLCILSICTGITAGGMSRGFTMMCARGLTDLNGQNMKSTLNKSHRNFAQTLTDSSTVKTVKEQIFPSVPAAGGEVTNDQPYIAQSDVVQPDVARSDVAQAGSTIHKSTSDEQDVSVYQLAPGSTSVQQGASTSYQSVSRPMSGQPVSSDHQLGERIDFQLSQHIPLKDISRRGNQDLKDKRNSKFIYQSEMASSLFVNTVHVCFESVLAMDNAGMVAMFESLVDTGLKGFLGCPAVIHEADLLEFFANGSVRDGLVVSTVNGVTVEISEQLFAETFELPVEGLTDLSEIPKDLVFDARSIISLSGEPEKFLMMAAITFGVRINWNRLLFNIFKDMLTPGSRQAKWYAIQISLLLENVPTLKLGESSEFPSSKVLTEKTVHRYIVLNDKVGMEVVTAEPRVKKTPTKKATSKKRPATDAAVAPVVKNKRTTKSKSVSLKDTLDIFPVSQDAVPLQMVAPTPVAPAEQPLVPKRKTQKWKRKLILSSDDDIVDSEPVVGGSIVGDEVVKAETTVGVAEAETAVDNVDDVDVIIEQVIAETAHLETDEGEKVDEPDVSRATVEDQAVEKADEVERWFDLPYEVLIAGNTEKMVTTASDTDEEFIADQVFGIGVEEMETEDVEQSTDEAMSLEDILKTIPAECPFSSAYLEITKIILGETISIPGVNEGDWYKASLPKIPTADKGKAPILERDPVKGNPIKEQFSLILADIEVLVMLREKIIEYVDRFFNSFSLKRLATLKIDESYFDKEALILSWADTDSTRVALNRRTRVALNRRTYILTKYRELLIRKFLEARKINFTPGEGSSATDLKVMEMLSDLHLFVVEDLKEQTMAHGLKWEKTCCSNIFEGRPRDPGAIIARTNTITRSTCWIRTMICVYGVWLIEPCADHWVAIPRKVVNNDISRQRSYDDTLPLVNAFFRVMRKIWEDVCMEVAKFVVSDRLLPVGSLNFCRALSVVEPVSVFVPQQSPVISWRLSQLCTALVRYSLFSSLSTADIRSFVSTIAFERTVFRDVQIVQTDSSMHFVEDDIQFEDDSAPHQYISTFSATAVSTSIDALRESFSNFVATQSKDSRQTNNALGEVMNKIDHVKRVFLDSIAEQNETFRDLETTRKEVRDIKAALSKDFDDKLADIRNELLEFRVDTQGQLASISTHVAELIAFLTKGSDDKKAEGSSSRPQPPPDNQRRSSRGNGGSGNRAEEQSRYRGGSRSRGDRSGSSKRRYSSSGGGPFRRSFEDWLG</sequence>
<dbReference type="Proteomes" id="UP000250235">
    <property type="component" value="Unassembled WGS sequence"/>
</dbReference>
<name>A0A2Z7BUA0_9LAMI</name>
<organism evidence="2 3">
    <name type="scientific">Dorcoceras hygrometricum</name>
    <dbReference type="NCBI Taxonomy" id="472368"/>
    <lineage>
        <taxon>Eukaryota</taxon>
        <taxon>Viridiplantae</taxon>
        <taxon>Streptophyta</taxon>
        <taxon>Embryophyta</taxon>
        <taxon>Tracheophyta</taxon>
        <taxon>Spermatophyta</taxon>
        <taxon>Magnoliopsida</taxon>
        <taxon>eudicotyledons</taxon>
        <taxon>Gunneridae</taxon>
        <taxon>Pentapetalae</taxon>
        <taxon>asterids</taxon>
        <taxon>lamiids</taxon>
        <taxon>Lamiales</taxon>
        <taxon>Gesneriaceae</taxon>
        <taxon>Didymocarpoideae</taxon>
        <taxon>Trichosporeae</taxon>
        <taxon>Loxocarpinae</taxon>
        <taxon>Dorcoceras</taxon>
    </lineage>
</organism>
<evidence type="ECO:0000313" key="3">
    <source>
        <dbReference type="Proteomes" id="UP000250235"/>
    </source>
</evidence>
<reference evidence="2 3" key="1">
    <citation type="journal article" date="2015" name="Proc. Natl. Acad. Sci. U.S.A.">
        <title>The resurrection genome of Boea hygrometrica: A blueprint for survival of dehydration.</title>
        <authorList>
            <person name="Xiao L."/>
            <person name="Yang G."/>
            <person name="Zhang L."/>
            <person name="Yang X."/>
            <person name="Zhao S."/>
            <person name="Ji Z."/>
            <person name="Zhou Q."/>
            <person name="Hu M."/>
            <person name="Wang Y."/>
            <person name="Chen M."/>
            <person name="Xu Y."/>
            <person name="Jin H."/>
            <person name="Xiao X."/>
            <person name="Hu G."/>
            <person name="Bao F."/>
            <person name="Hu Y."/>
            <person name="Wan P."/>
            <person name="Li L."/>
            <person name="Deng X."/>
            <person name="Kuang T."/>
            <person name="Xiang C."/>
            <person name="Zhu J.K."/>
            <person name="Oliver M.J."/>
            <person name="He Y."/>
        </authorList>
    </citation>
    <scope>NUCLEOTIDE SEQUENCE [LARGE SCALE GENOMIC DNA]</scope>
    <source>
        <strain evidence="3">cv. XS01</strain>
    </source>
</reference>
<proteinExistence type="predicted"/>
<feature type="region of interest" description="Disordered" evidence="1">
    <location>
        <begin position="1288"/>
        <end position="1362"/>
    </location>
</feature>
<accession>A0A2Z7BUA0</accession>
<protein>
    <submittedName>
        <fullName evidence="2">Splicing factor, proline-and glutamine-rich-like</fullName>
    </submittedName>
</protein>
<feature type="region of interest" description="Disordered" evidence="1">
    <location>
        <begin position="250"/>
        <end position="277"/>
    </location>
</feature>
<evidence type="ECO:0000256" key="1">
    <source>
        <dbReference type="SAM" id="MobiDB-lite"/>
    </source>
</evidence>
<evidence type="ECO:0000313" key="2">
    <source>
        <dbReference type="EMBL" id="KZV38153.1"/>
    </source>
</evidence>